<evidence type="ECO:0000313" key="2">
    <source>
        <dbReference type="Proteomes" id="UP000663903"/>
    </source>
</evidence>
<proteinExistence type="predicted"/>
<dbReference type="EMBL" id="CP071796">
    <property type="protein sequence ID" value="QTD45687.1"/>
    <property type="molecule type" value="Genomic_DNA"/>
</dbReference>
<keyword evidence="2" id="KW-1185">Reference proteome</keyword>
<reference evidence="1" key="1">
    <citation type="submission" date="2021-03" db="EMBL/GenBank/DDBJ databases">
        <title>Ottowia sp. 27C isolated from the cloaca of a Giant Asian pond turtle (Heosemys grandis).</title>
        <authorList>
            <person name="Spergser J."/>
            <person name="Busse H.-J."/>
        </authorList>
    </citation>
    <scope>NUCLEOTIDE SEQUENCE</scope>
    <source>
        <strain evidence="1">27C</strain>
    </source>
</reference>
<name>A0A975CH52_9BURK</name>
<evidence type="ECO:0000313" key="1">
    <source>
        <dbReference type="EMBL" id="QTD45687.1"/>
    </source>
</evidence>
<dbReference type="AlphaFoldDB" id="A0A975CH52"/>
<protein>
    <submittedName>
        <fullName evidence="1">Uncharacterized protein</fullName>
    </submittedName>
</protein>
<organism evidence="1 2">
    <name type="scientific">Ottowia testudinis</name>
    <dbReference type="NCBI Taxonomy" id="2816950"/>
    <lineage>
        <taxon>Bacteria</taxon>
        <taxon>Pseudomonadati</taxon>
        <taxon>Pseudomonadota</taxon>
        <taxon>Betaproteobacteria</taxon>
        <taxon>Burkholderiales</taxon>
        <taxon>Comamonadaceae</taxon>
        <taxon>Ottowia</taxon>
    </lineage>
</organism>
<dbReference type="Proteomes" id="UP000663903">
    <property type="component" value="Chromosome"/>
</dbReference>
<dbReference type="RefSeq" id="WP_208009435.1">
    <property type="nucleotide sequence ID" value="NZ_CP071796.1"/>
</dbReference>
<gene>
    <name evidence="1" type="ORF">J1M35_01815</name>
</gene>
<accession>A0A975CH52</accession>
<sequence length="60" mass="6357">MLTLLNQLFSPAKPAANEPVPARQGVAPNLMDRAEACAGQDPQRAAELRQAAVAYLGVVR</sequence>
<dbReference type="KEGG" id="otd:J1M35_01815"/>